<dbReference type="SMART" id="SM00248">
    <property type="entry name" value="ANK"/>
    <property type="match status" value="6"/>
</dbReference>
<keyword evidence="2 3" id="KW-0040">ANK repeat</keyword>
<dbReference type="SUPFAM" id="SSF48403">
    <property type="entry name" value="Ankyrin repeat"/>
    <property type="match status" value="1"/>
</dbReference>
<dbReference type="SUPFAM" id="SSF140860">
    <property type="entry name" value="Pseudo ankyrin repeat-like"/>
    <property type="match status" value="1"/>
</dbReference>
<sequence>DADCEVVFSSLCPQLGYDPRSPIKVPVDSDLEKGCVDLLLENMYEDGCSSRACFRAWTRDQSFLLYELAAIKGQIDVLRHLPSFYSDIDQAPDHDPTSLETATTTDKCLHSNPGVCESRRNIITATVKRYLRCGHPPERLADVLKCQPCSEDVVACVEELLHLVRVGKQGVKSLGVFAAEFAGVKGAHSGNTLLMEACSLGSEAFVQDLLLDSRTVVGAKNAAGQTAFDRLFPSSEDHDHGVKKRIALALKLHGYERWADVEPLPEDEGTVIRKMRSQLCQYAWKPFPEVKEMMQHFAPVLSQDISFSFCPWKCRVDLFPDTHTTGRYPAIIFSQDFWENGDIFRCIERGHCPCLDPHSQDRSSTSWSVSFLPACAAIAAGNVELFRFLMQSFGEHAQRQQPCQPSVDVSNLKPCIRSEETTVEKIPRRVTVSEAKSHYHSGDLVADALRHALYTGHAREAIQMLVNMTQDYGIRLNGDAKVLLLDMALRVGDEDTFLEFVNMFGLNVRSGADGLTPLFLAVCFSRVNLARVLLQKGARADMEDSRQHNAIDLALQLRTPDVNEMVLMLLEEGVGLTDPDNPRTPTTMQAVIQRLRFDNNIGFTLVDRLVEKGEVFVPIWDRERARDPFTLHWAPLVAWCLRNSHVGAARHLVEKGLDWWSPFPAGPGDRYPEKPLHMLVGRKDGTALLEQLIQRGADVNEKNGRGQTPLYIAMRNNNAAAVGLLLLAGAVLDSPDELMPLTLPMPVRRGNDSPTEREEQLREQSFLLQAVVNKQANMVELALLAGYRAHREPWFVQAKYPGNTPARCKHVMKKLGHQVAPLTFACRKALRDHLGGALPEFLKRVKVPGMVEDFVLMRDLVDAFITK</sequence>
<dbReference type="Gene3D" id="1.25.40.20">
    <property type="entry name" value="Ankyrin repeat-containing domain"/>
    <property type="match status" value="1"/>
</dbReference>
<evidence type="ECO:0000256" key="2">
    <source>
        <dbReference type="ARBA" id="ARBA00023043"/>
    </source>
</evidence>
<protein>
    <recommendedName>
        <fullName evidence="6">Ankyrin</fullName>
    </recommendedName>
</protein>
<dbReference type="InterPro" id="IPR002110">
    <property type="entry name" value="Ankyrin_rpt"/>
</dbReference>
<gene>
    <name evidence="4" type="ORF">BaRGS_00007279</name>
</gene>
<evidence type="ECO:0000256" key="3">
    <source>
        <dbReference type="PROSITE-ProRule" id="PRU00023"/>
    </source>
</evidence>
<feature type="non-terminal residue" evidence="4">
    <location>
        <position position="1"/>
    </location>
</feature>
<keyword evidence="5" id="KW-1185">Reference proteome</keyword>
<dbReference type="PROSITE" id="PS50297">
    <property type="entry name" value="ANK_REP_REGION"/>
    <property type="match status" value="2"/>
</dbReference>
<feature type="repeat" description="ANK" evidence="3">
    <location>
        <begin position="513"/>
        <end position="545"/>
    </location>
</feature>
<accession>A0ABD0LPS4</accession>
<keyword evidence="1" id="KW-0677">Repeat</keyword>
<dbReference type="Pfam" id="PF00023">
    <property type="entry name" value="Ank"/>
    <property type="match status" value="2"/>
</dbReference>
<reference evidence="4 5" key="1">
    <citation type="journal article" date="2023" name="Sci. Data">
        <title>Genome assembly of the Korean intertidal mud-creeper Batillaria attramentaria.</title>
        <authorList>
            <person name="Patra A.K."/>
            <person name="Ho P.T."/>
            <person name="Jun S."/>
            <person name="Lee S.J."/>
            <person name="Kim Y."/>
            <person name="Won Y.J."/>
        </authorList>
    </citation>
    <scope>NUCLEOTIDE SEQUENCE [LARGE SCALE GENOMIC DNA]</scope>
    <source>
        <strain evidence="4">Wonlab-2016</strain>
    </source>
</reference>
<name>A0ABD0LPS4_9CAEN</name>
<dbReference type="PANTHER" id="PTHR24189">
    <property type="entry name" value="MYOTROPHIN"/>
    <property type="match status" value="1"/>
</dbReference>
<comment type="caution">
    <text evidence="4">The sequence shown here is derived from an EMBL/GenBank/DDBJ whole genome shotgun (WGS) entry which is preliminary data.</text>
</comment>
<organism evidence="4 5">
    <name type="scientific">Batillaria attramentaria</name>
    <dbReference type="NCBI Taxonomy" id="370345"/>
    <lineage>
        <taxon>Eukaryota</taxon>
        <taxon>Metazoa</taxon>
        <taxon>Spiralia</taxon>
        <taxon>Lophotrochozoa</taxon>
        <taxon>Mollusca</taxon>
        <taxon>Gastropoda</taxon>
        <taxon>Caenogastropoda</taxon>
        <taxon>Sorbeoconcha</taxon>
        <taxon>Cerithioidea</taxon>
        <taxon>Batillariidae</taxon>
        <taxon>Batillaria</taxon>
    </lineage>
</organism>
<dbReference type="AlphaFoldDB" id="A0ABD0LPS4"/>
<dbReference type="InterPro" id="IPR050745">
    <property type="entry name" value="Multifunctional_regulatory"/>
</dbReference>
<evidence type="ECO:0008006" key="6">
    <source>
        <dbReference type="Google" id="ProtNLM"/>
    </source>
</evidence>
<evidence type="ECO:0000313" key="5">
    <source>
        <dbReference type="Proteomes" id="UP001519460"/>
    </source>
</evidence>
<evidence type="ECO:0000256" key="1">
    <source>
        <dbReference type="ARBA" id="ARBA00022737"/>
    </source>
</evidence>
<dbReference type="Proteomes" id="UP001519460">
    <property type="component" value="Unassembled WGS sequence"/>
</dbReference>
<feature type="repeat" description="ANK" evidence="3">
    <location>
        <begin position="705"/>
        <end position="737"/>
    </location>
</feature>
<proteinExistence type="predicted"/>
<feature type="repeat" description="ANK" evidence="3">
    <location>
        <begin position="671"/>
        <end position="704"/>
    </location>
</feature>
<dbReference type="EMBL" id="JACVVK020000031">
    <property type="protein sequence ID" value="KAK7501475.1"/>
    <property type="molecule type" value="Genomic_DNA"/>
</dbReference>
<evidence type="ECO:0000313" key="4">
    <source>
        <dbReference type="EMBL" id="KAK7501475.1"/>
    </source>
</evidence>
<dbReference type="PROSITE" id="PS50088">
    <property type="entry name" value="ANK_REPEAT"/>
    <property type="match status" value="3"/>
</dbReference>
<dbReference type="InterPro" id="IPR036770">
    <property type="entry name" value="Ankyrin_rpt-contain_sf"/>
</dbReference>